<dbReference type="Proteomes" id="UP000437068">
    <property type="component" value="Unassembled WGS sequence"/>
</dbReference>
<feature type="transmembrane region" description="Helical" evidence="1">
    <location>
        <begin position="12"/>
        <end position="32"/>
    </location>
</feature>
<evidence type="ECO:0000313" key="19">
    <source>
        <dbReference type="Proteomes" id="UP000476176"/>
    </source>
</evidence>
<evidence type="ECO:0000313" key="11">
    <source>
        <dbReference type="EMBL" id="KAE9354009.1"/>
    </source>
</evidence>
<dbReference type="EMBL" id="QXFW01000152">
    <property type="protein sequence ID" value="KAE9022860.1"/>
    <property type="molecule type" value="Genomic_DNA"/>
</dbReference>
<dbReference type="EMBL" id="QXGC01000159">
    <property type="protein sequence ID" value="KAE9246967.1"/>
    <property type="molecule type" value="Genomic_DNA"/>
</dbReference>
<dbReference type="EMBL" id="QXGD01000209">
    <property type="protein sequence ID" value="KAE9247723.1"/>
    <property type="molecule type" value="Genomic_DNA"/>
</dbReference>
<evidence type="ECO:0000313" key="12">
    <source>
        <dbReference type="Proteomes" id="UP000429523"/>
    </source>
</evidence>
<dbReference type="Proteomes" id="UP000460718">
    <property type="component" value="Unassembled WGS sequence"/>
</dbReference>
<protein>
    <submittedName>
        <fullName evidence="2">Uncharacterized protein</fullName>
    </submittedName>
</protein>
<dbReference type="EMBL" id="QXGE01000163">
    <property type="protein sequence ID" value="KAE9321949.1"/>
    <property type="molecule type" value="Genomic_DNA"/>
</dbReference>
<proteinExistence type="predicted"/>
<dbReference type="EMBL" id="QXGB01000189">
    <property type="protein sequence ID" value="KAE9225639.1"/>
    <property type="molecule type" value="Genomic_DNA"/>
</dbReference>
<evidence type="ECO:0000313" key="9">
    <source>
        <dbReference type="EMBL" id="KAE9247723.1"/>
    </source>
</evidence>
<dbReference type="EMBL" id="QXFZ01000194">
    <property type="protein sequence ID" value="KAE9127703.1"/>
    <property type="molecule type" value="Genomic_DNA"/>
</dbReference>
<dbReference type="Proteomes" id="UP000476176">
    <property type="component" value="Unassembled WGS sequence"/>
</dbReference>
<keyword evidence="1" id="KW-1133">Transmembrane helix</keyword>
<evidence type="ECO:0000256" key="1">
    <source>
        <dbReference type="SAM" id="Phobius"/>
    </source>
</evidence>
<dbReference type="EMBL" id="QXFY01000165">
    <property type="protein sequence ID" value="KAE9354009.1"/>
    <property type="molecule type" value="Genomic_DNA"/>
</dbReference>
<gene>
    <name evidence="10" type="ORF">PF001_g4669</name>
    <name evidence="9" type="ORF">PF002_g6149</name>
    <name evidence="8" type="ORF">PF004_g4567</name>
    <name evidence="7" type="ORF">PF005_g5448</name>
    <name evidence="6" type="ORF">PF006_g4589</name>
    <name evidence="4" type="ORF">PF007_g5537</name>
    <name evidence="11" type="ORF">PF008_g4734</name>
    <name evidence="2" type="ORF">PF009_g1761</name>
    <name evidence="5" type="ORF">PF010_g4674</name>
    <name evidence="3" type="ORF">PF011_g4269</name>
</gene>
<evidence type="ECO:0000313" key="3">
    <source>
        <dbReference type="EMBL" id="KAE9022860.1"/>
    </source>
</evidence>
<evidence type="ECO:0000313" key="18">
    <source>
        <dbReference type="Proteomes" id="UP000460718"/>
    </source>
</evidence>
<dbReference type="EMBL" id="QXGA01000161">
    <property type="protein sequence ID" value="KAE9151100.1"/>
    <property type="molecule type" value="Genomic_DNA"/>
</dbReference>
<dbReference type="EMBL" id="QXFX01000165">
    <property type="protein sequence ID" value="KAE9128011.1"/>
    <property type="molecule type" value="Genomic_DNA"/>
</dbReference>
<evidence type="ECO:0000313" key="13">
    <source>
        <dbReference type="Proteomes" id="UP000433483"/>
    </source>
</evidence>
<dbReference type="Proteomes" id="UP000440367">
    <property type="component" value="Unassembled WGS sequence"/>
</dbReference>
<keyword evidence="13" id="KW-1185">Reference proteome</keyword>
<evidence type="ECO:0000313" key="7">
    <source>
        <dbReference type="EMBL" id="KAE9225639.1"/>
    </source>
</evidence>
<dbReference type="Proteomes" id="UP000486351">
    <property type="component" value="Unassembled WGS sequence"/>
</dbReference>
<dbReference type="Proteomes" id="UP000440732">
    <property type="component" value="Unassembled WGS sequence"/>
</dbReference>
<name>A0A6A3FSV6_9STRA</name>
<keyword evidence="1" id="KW-0472">Membrane</keyword>
<evidence type="ECO:0000313" key="16">
    <source>
        <dbReference type="Proteomes" id="UP000440732"/>
    </source>
</evidence>
<keyword evidence="1" id="KW-0812">Transmembrane</keyword>
<evidence type="ECO:0000313" key="6">
    <source>
        <dbReference type="EMBL" id="KAE9151100.1"/>
    </source>
</evidence>
<dbReference type="Proteomes" id="UP000429523">
    <property type="component" value="Unassembled WGS sequence"/>
</dbReference>
<evidence type="ECO:0000313" key="14">
    <source>
        <dbReference type="Proteomes" id="UP000437068"/>
    </source>
</evidence>
<dbReference type="Proteomes" id="UP000441208">
    <property type="component" value="Unassembled WGS sequence"/>
</dbReference>
<evidence type="ECO:0000313" key="17">
    <source>
        <dbReference type="Proteomes" id="UP000441208"/>
    </source>
</evidence>
<dbReference type="EMBL" id="QXGF01000043">
    <property type="protein sequence ID" value="KAE8948639.1"/>
    <property type="molecule type" value="Genomic_DNA"/>
</dbReference>
<reference evidence="12 13" key="1">
    <citation type="submission" date="2018-08" db="EMBL/GenBank/DDBJ databases">
        <title>Genomic investigation of the strawberry pathogen Phytophthora fragariae indicates pathogenicity is determined by transcriptional variation in three key races.</title>
        <authorList>
            <person name="Adams T.M."/>
            <person name="Armitage A.D."/>
            <person name="Sobczyk M.K."/>
            <person name="Bates H.J."/>
            <person name="Dunwell J.M."/>
            <person name="Nellist C.F."/>
            <person name="Harrison R.J."/>
        </authorList>
    </citation>
    <scope>NUCLEOTIDE SEQUENCE [LARGE SCALE GENOMIC DNA]</scope>
    <source>
        <strain evidence="10 14">A4</strain>
        <strain evidence="9 15">BC-1</strain>
        <strain evidence="8 19">BC-23</strain>
        <strain evidence="7 13">NOV-27</strain>
        <strain evidence="6 16">NOV-5</strain>
        <strain evidence="4 17">NOV-71</strain>
        <strain evidence="11 20">NOV-77</strain>
        <strain evidence="2 12">NOV-9</strain>
        <strain evidence="5 21">ONT-3</strain>
        <strain evidence="3 18">SCRP245</strain>
    </source>
</reference>
<sequence>MTGPCKNIRSTIFIFLYCINTVVLAATLGRTAQQGLTASRTNRYRFNTNSKMIGAYTIAFLYLFANAPHTEDTRFLVNAALQECCTISATSPC</sequence>
<evidence type="ECO:0000313" key="21">
    <source>
        <dbReference type="Proteomes" id="UP000488956"/>
    </source>
</evidence>
<evidence type="ECO:0000313" key="2">
    <source>
        <dbReference type="EMBL" id="KAE8948639.1"/>
    </source>
</evidence>
<evidence type="ECO:0000313" key="20">
    <source>
        <dbReference type="Proteomes" id="UP000486351"/>
    </source>
</evidence>
<feature type="transmembrane region" description="Helical" evidence="1">
    <location>
        <begin position="53"/>
        <end position="69"/>
    </location>
</feature>
<comment type="caution">
    <text evidence="2">The sequence shown here is derived from an EMBL/GenBank/DDBJ whole genome shotgun (WGS) entry which is preliminary data.</text>
</comment>
<organism evidence="2 12">
    <name type="scientific">Phytophthora fragariae</name>
    <dbReference type="NCBI Taxonomy" id="53985"/>
    <lineage>
        <taxon>Eukaryota</taxon>
        <taxon>Sar</taxon>
        <taxon>Stramenopiles</taxon>
        <taxon>Oomycota</taxon>
        <taxon>Peronosporomycetes</taxon>
        <taxon>Peronosporales</taxon>
        <taxon>Peronosporaceae</taxon>
        <taxon>Phytophthora</taxon>
    </lineage>
</organism>
<accession>A0A6A3FSV6</accession>
<evidence type="ECO:0000313" key="5">
    <source>
        <dbReference type="EMBL" id="KAE9128011.1"/>
    </source>
</evidence>
<dbReference type="Proteomes" id="UP000488956">
    <property type="component" value="Unassembled WGS sequence"/>
</dbReference>
<dbReference type="AlphaFoldDB" id="A0A6A3FSV6"/>
<evidence type="ECO:0000313" key="15">
    <source>
        <dbReference type="Proteomes" id="UP000440367"/>
    </source>
</evidence>
<evidence type="ECO:0000313" key="10">
    <source>
        <dbReference type="EMBL" id="KAE9321949.1"/>
    </source>
</evidence>
<evidence type="ECO:0000313" key="4">
    <source>
        <dbReference type="EMBL" id="KAE9127703.1"/>
    </source>
</evidence>
<evidence type="ECO:0000313" key="8">
    <source>
        <dbReference type="EMBL" id="KAE9246967.1"/>
    </source>
</evidence>
<dbReference type="Proteomes" id="UP000433483">
    <property type="component" value="Unassembled WGS sequence"/>
</dbReference>